<protein>
    <submittedName>
        <fullName evidence="7">Antiseptic resistance protein</fullName>
    </submittedName>
</protein>
<feature type="transmembrane region" description="Helical" evidence="5">
    <location>
        <begin position="112"/>
        <end position="136"/>
    </location>
</feature>
<feature type="transmembrane region" description="Helical" evidence="5">
    <location>
        <begin position="232"/>
        <end position="255"/>
    </location>
</feature>
<keyword evidence="8" id="KW-1185">Reference proteome</keyword>
<dbReference type="Gene3D" id="1.20.1250.20">
    <property type="entry name" value="MFS general substrate transporter like domains"/>
    <property type="match status" value="1"/>
</dbReference>
<dbReference type="AlphaFoldDB" id="A0A7K0DY40"/>
<proteinExistence type="predicted"/>
<comment type="caution">
    <text evidence="7">The sequence shown here is derived from an EMBL/GenBank/DDBJ whole genome shotgun (WGS) entry which is preliminary data.</text>
</comment>
<dbReference type="Pfam" id="PF07690">
    <property type="entry name" value="MFS_1"/>
    <property type="match status" value="1"/>
</dbReference>
<feature type="transmembrane region" description="Helical" evidence="5">
    <location>
        <begin position="172"/>
        <end position="194"/>
    </location>
</feature>
<gene>
    <name evidence="7" type="primary">qacA_5</name>
    <name evidence="7" type="ORF">NRB56_62130</name>
</gene>
<accession>A0A7K0DY40</accession>
<reference evidence="7 8" key="1">
    <citation type="submission" date="2019-10" db="EMBL/GenBank/DDBJ databases">
        <title>Nocardia macrotermitis sp. nov. and Nocardia aurantia sp. nov., isolated from the gut of fungus growing-termite Macrotermes natalensis.</title>
        <authorList>
            <person name="Benndorf R."/>
            <person name="Schwitalla J."/>
            <person name="Martin K."/>
            <person name="De Beer W."/>
            <person name="Kaster A.-K."/>
            <person name="Vollmers J."/>
            <person name="Poulsen M."/>
            <person name="Beemelmanns C."/>
        </authorList>
    </citation>
    <scope>NUCLEOTIDE SEQUENCE [LARGE SCALE GENOMIC DNA]</scope>
    <source>
        <strain evidence="7 8">RB56</strain>
    </source>
</reference>
<keyword evidence="4 5" id="KW-0472">Membrane</keyword>
<feature type="transmembrane region" description="Helical" evidence="5">
    <location>
        <begin position="148"/>
        <end position="166"/>
    </location>
</feature>
<evidence type="ECO:0000256" key="5">
    <source>
        <dbReference type="SAM" id="Phobius"/>
    </source>
</evidence>
<dbReference type="GO" id="GO:0005886">
    <property type="term" value="C:plasma membrane"/>
    <property type="evidence" value="ECO:0007669"/>
    <property type="project" value="UniProtKB-SubCell"/>
</dbReference>
<evidence type="ECO:0000256" key="2">
    <source>
        <dbReference type="ARBA" id="ARBA00022692"/>
    </source>
</evidence>
<dbReference type="CDD" id="cd17321">
    <property type="entry name" value="MFS_MMR_MDR_like"/>
    <property type="match status" value="1"/>
</dbReference>
<feature type="transmembrane region" description="Helical" evidence="5">
    <location>
        <begin position="206"/>
        <end position="226"/>
    </location>
</feature>
<dbReference type="EMBL" id="WEGI01000014">
    <property type="protein sequence ID" value="MQY30611.1"/>
    <property type="molecule type" value="Genomic_DNA"/>
</dbReference>
<dbReference type="InterPro" id="IPR036259">
    <property type="entry name" value="MFS_trans_sf"/>
</dbReference>
<feature type="transmembrane region" description="Helical" evidence="5">
    <location>
        <begin position="276"/>
        <end position="298"/>
    </location>
</feature>
<feature type="domain" description="Major facilitator superfamily (MFS) profile" evidence="6">
    <location>
        <begin position="21"/>
        <end position="506"/>
    </location>
</feature>
<dbReference type="PANTHER" id="PTHR42718">
    <property type="entry name" value="MAJOR FACILITATOR SUPERFAMILY MULTIDRUG TRANSPORTER MFSC"/>
    <property type="match status" value="1"/>
</dbReference>
<feature type="transmembrane region" description="Helical" evidence="5">
    <location>
        <begin position="86"/>
        <end position="106"/>
    </location>
</feature>
<feature type="transmembrane region" description="Helical" evidence="5">
    <location>
        <begin position="318"/>
        <end position="336"/>
    </location>
</feature>
<evidence type="ECO:0000256" key="3">
    <source>
        <dbReference type="ARBA" id="ARBA00022989"/>
    </source>
</evidence>
<keyword evidence="3 5" id="KW-1133">Transmembrane helix</keyword>
<feature type="transmembrane region" description="Helical" evidence="5">
    <location>
        <begin position="59"/>
        <end position="79"/>
    </location>
</feature>
<sequence length="519" mass="52470">MKVTFYLESLMFSFGAARWWALGAVSLNVLAVSLDGTVLSVALPTLARSLHATESDLEWFSAGYLLVLAAAVLPAGLIGDRFGRKATMLVSLGLFGIGSAWCAYAPSPGWFLAARLLMGVAGAGITVMALSALTVLFGESERARAVGIYQAANFLALPLGPILGGWMLSHLWWGWMFLLNVPIVLAGLVVGAALVPESKASRRPGLDPVGVTASAVGLVALTYGLIEAGQRGWTDAIAGSAMAAGVLALAGFFGWERYLARSGGQPMIDPELFRSRAFTAGATLGGLVGMGMVGLLFTMPQYFQAVAGTDALGSGLRLLPLVGGLIAGALPAAWCTRTIGAKVTVVLGFGLTAVGAGLGATTGTGSGTGFVAAWMAIMCAGTGLALSAVTSVAVGTLTAERSGIGSAVVQAFQKTSAPLGTAILGSVVAADYRGRLDLTGLPPAAADTVRSGVHGGLEVARRTPSPGFAAMVQDAFVHGVDMSMLVAAGIAVAGAVAAQVFLPGARAPEPAAPQESHAV</sequence>
<evidence type="ECO:0000256" key="4">
    <source>
        <dbReference type="ARBA" id="ARBA00023136"/>
    </source>
</evidence>
<evidence type="ECO:0000259" key="6">
    <source>
        <dbReference type="PROSITE" id="PS50850"/>
    </source>
</evidence>
<feature type="transmembrane region" description="Helical" evidence="5">
    <location>
        <begin position="20"/>
        <end position="47"/>
    </location>
</feature>
<dbReference type="Proteomes" id="UP000431401">
    <property type="component" value="Unassembled WGS sequence"/>
</dbReference>
<dbReference type="PANTHER" id="PTHR42718:SF42">
    <property type="entry name" value="EXPORT PROTEIN"/>
    <property type="match status" value="1"/>
</dbReference>
<evidence type="ECO:0000313" key="8">
    <source>
        <dbReference type="Proteomes" id="UP000431401"/>
    </source>
</evidence>
<dbReference type="InterPro" id="IPR011701">
    <property type="entry name" value="MFS"/>
</dbReference>
<evidence type="ECO:0000313" key="7">
    <source>
        <dbReference type="EMBL" id="MQY30611.1"/>
    </source>
</evidence>
<evidence type="ECO:0000256" key="1">
    <source>
        <dbReference type="ARBA" id="ARBA00004651"/>
    </source>
</evidence>
<comment type="subcellular location">
    <subcellularLocation>
        <location evidence="1">Cell membrane</location>
        <topology evidence="1">Multi-pass membrane protein</topology>
    </subcellularLocation>
</comment>
<dbReference type="PROSITE" id="PS50850">
    <property type="entry name" value="MFS"/>
    <property type="match status" value="1"/>
</dbReference>
<keyword evidence="2 5" id="KW-0812">Transmembrane</keyword>
<feature type="transmembrane region" description="Helical" evidence="5">
    <location>
        <begin position="372"/>
        <end position="394"/>
    </location>
</feature>
<name>A0A7K0DY40_9NOCA</name>
<dbReference type="GO" id="GO:0022857">
    <property type="term" value="F:transmembrane transporter activity"/>
    <property type="evidence" value="ECO:0007669"/>
    <property type="project" value="InterPro"/>
</dbReference>
<feature type="transmembrane region" description="Helical" evidence="5">
    <location>
        <begin position="343"/>
        <end position="360"/>
    </location>
</feature>
<organism evidence="7 8">
    <name type="scientific">Nocardia aurantia</name>
    <dbReference type="NCBI Taxonomy" id="2585199"/>
    <lineage>
        <taxon>Bacteria</taxon>
        <taxon>Bacillati</taxon>
        <taxon>Actinomycetota</taxon>
        <taxon>Actinomycetes</taxon>
        <taxon>Mycobacteriales</taxon>
        <taxon>Nocardiaceae</taxon>
        <taxon>Nocardia</taxon>
    </lineage>
</organism>
<dbReference type="SUPFAM" id="SSF103473">
    <property type="entry name" value="MFS general substrate transporter"/>
    <property type="match status" value="1"/>
</dbReference>
<dbReference type="Gene3D" id="1.20.1720.10">
    <property type="entry name" value="Multidrug resistance protein D"/>
    <property type="match status" value="1"/>
</dbReference>
<dbReference type="InterPro" id="IPR020846">
    <property type="entry name" value="MFS_dom"/>
</dbReference>